<dbReference type="EnsemblMetazoa" id="Aqu2.1.32873_001">
    <property type="protein sequence ID" value="Aqu2.1.32873_001"/>
    <property type="gene ID" value="Aqu2.1.32873"/>
</dbReference>
<dbReference type="Pfam" id="PF17517">
    <property type="entry name" value="IgGFc_binding"/>
    <property type="match status" value="1"/>
</dbReference>
<dbReference type="InterPro" id="IPR013783">
    <property type="entry name" value="Ig-like_fold"/>
</dbReference>
<dbReference type="eggNOG" id="KOG4291">
    <property type="taxonomic scope" value="Eukaryota"/>
</dbReference>
<dbReference type="CDD" id="cd00063">
    <property type="entry name" value="FN3"/>
    <property type="match status" value="1"/>
</dbReference>
<dbReference type="OrthoDB" id="10005154at2759"/>
<feature type="transmembrane region" description="Helical" evidence="1">
    <location>
        <begin position="1188"/>
        <end position="1211"/>
    </location>
</feature>
<dbReference type="InterPro" id="IPR003961">
    <property type="entry name" value="FN3_dom"/>
</dbReference>
<evidence type="ECO:0000259" key="2">
    <source>
        <dbReference type="PROSITE" id="PS50856"/>
    </source>
</evidence>
<protein>
    <recommendedName>
        <fullName evidence="2">AMOP domain-containing protein</fullName>
    </recommendedName>
</protein>
<name>A0A1X7UYM1_AMPQE</name>
<reference evidence="3" key="1">
    <citation type="submission" date="2017-05" db="UniProtKB">
        <authorList>
            <consortium name="EnsemblMetazoa"/>
        </authorList>
    </citation>
    <scope>IDENTIFICATION</scope>
</reference>
<sequence length="1282" mass="139645">MQTLFVGTAFGDLTGTAIISNKPLTVISGHECGTISDELLQQLEQTQYTWWWQAGRWCDHFVEQIPPTVTWGETFLIVPFPNGVFQHYNKIIGSTYDTTVTQTCNGSVVATITLSSPGDWNFEDWNITYNPRAYCVIKSDKPILVMQFSAEGHIENIENVSTIFSQTMSIVPPVEQYINTVQYIPINESYYNSKFVNKYVHITTTDTSSVLLDGVPYNWIWNPITDQNGNTAGYGTIHEFSDVNPHVFQHSNPSAGLSVIGYGTNYHNPSDNPQTYTFMMGMKLDALTAGALRLSPWYGHIFGGVPVILTSPKFVKQQQLVTCRFHNTEVRGFPISSTEVLCITPKLNVTGRVSVQLQHAYTHEASFYFQSIENGYKVNIISNDLLIQAQDTITLKWIPTSLSESTGTVNTANLRINIKLYVITNNSVDQVNELATNIDNNGSYTVSIPTVSHSSAQSVYPAIISIEAIGSQQNPATYDYAEGIVKQWTDMIWITNDASKFYSKCKEWSISEPATVGEALLSVVRSEVPCPPTIDQARTVNSGLIQNTNTRQMRFLHPNADKCYHQRTIARTEGSSNECCYDTSGQLIIGPTSGGSVDKASPIGSDSSNYLSSLLRPATACEKYYTRRPSDNGTAYVPPIPGKVGPVTNIDSSIDNCSTIDITWTAPTVDDKVSILYYILRIYDAITGSLVTSVTVYNSSYQFVDNNLFIHRYTYVITGVNELGEGISINDTFSYQRVPRSFREAGLSIIAFNKTSATASFNVPVTLECTGEAPGNITIIIQCNETGVIYDSTTPVKYSPKLINITGSVPVPLYQQCTISIVFRNEAGSSEPFILAFGLVLSQVILIVNIPPSEYVIANEGEEVSLYCLTLDNHQNDMTQTQTSWLIRRFGGSLRATAFNGTTGEVTEPPEFIGQFTATGELIQGISQILTYQTNFTLLNFTREFDLARITCGTGNPGEAFTYTIGLPVVPSLLTNTFIQALVEGNSVSVNLHGGPPNGFPPTITSSQLSLNGNPVSNTGVTVNDYNVSFTNVQRNQSGIPSSPVITDNVTSPGLLVLRVHTVYPGDINIRFIVNITNTSDGSISSTTHQFNNYQANDTVDIYISIPNGGSVSVGIVAINQYGASGIIILPQVLTIDPIFSTTVSIITTSVTDSVSTATISIVNTPTTTPQTVDGSGLSSGAIAGITISIFILLIVVMILIIIIVLQYLFFRKKSAGEKEATVLGNIASIPSVSNEAYAAIDSIVNVQENVAYSLPQRHTITAASPPTGSSTAPALYETISF</sequence>
<evidence type="ECO:0000313" key="3">
    <source>
        <dbReference type="EnsemblMetazoa" id="Aqu2.1.32873_001"/>
    </source>
</evidence>
<organism evidence="3">
    <name type="scientific">Amphimedon queenslandica</name>
    <name type="common">Sponge</name>
    <dbReference type="NCBI Taxonomy" id="400682"/>
    <lineage>
        <taxon>Eukaryota</taxon>
        <taxon>Metazoa</taxon>
        <taxon>Porifera</taxon>
        <taxon>Demospongiae</taxon>
        <taxon>Heteroscleromorpha</taxon>
        <taxon>Haplosclerida</taxon>
        <taxon>Niphatidae</taxon>
        <taxon>Amphimedon</taxon>
    </lineage>
</organism>
<keyword evidence="1" id="KW-1133">Transmembrane helix</keyword>
<dbReference type="InterPro" id="IPR014756">
    <property type="entry name" value="Ig_E-set"/>
</dbReference>
<feature type="domain" description="AMOP" evidence="2">
    <location>
        <begin position="497"/>
        <end position="628"/>
    </location>
</feature>
<dbReference type="PROSITE" id="PS50856">
    <property type="entry name" value="AMOP"/>
    <property type="match status" value="1"/>
</dbReference>
<dbReference type="InParanoid" id="A0A1X7UYM1"/>
<dbReference type="InterPro" id="IPR036116">
    <property type="entry name" value="FN3_sf"/>
</dbReference>
<dbReference type="SUPFAM" id="SSF49265">
    <property type="entry name" value="Fibronectin type III"/>
    <property type="match status" value="1"/>
</dbReference>
<dbReference type="SUPFAM" id="SSF81296">
    <property type="entry name" value="E set domains"/>
    <property type="match status" value="1"/>
</dbReference>
<evidence type="ECO:0000256" key="1">
    <source>
        <dbReference type="SAM" id="Phobius"/>
    </source>
</evidence>
<dbReference type="PANTHER" id="PTHR46534">
    <property type="entry name" value="IGGFC_BINDING DOMAIN-CONTAINING PROTEIN"/>
    <property type="match status" value="1"/>
</dbReference>
<keyword evidence="1" id="KW-0472">Membrane</keyword>
<dbReference type="Gene3D" id="2.60.40.10">
    <property type="entry name" value="Immunoglobulins"/>
    <property type="match status" value="1"/>
</dbReference>
<accession>A0A1X7UYM1</accession>
<dbReference type="InterPro" id="IPR035234">
    <property type="entry name" value="IgGFc-bd_N"/>
</dbReference>
<dbReference type="PANTHER" id="PTHR46534:SF1">
    <property type="entry name" value="IGGFC-BINDING PROTEIN N-TERMINAL DOMAIN-CONTAINING PROTEIN"/>
    <property type="match status" value="1"/>
</dbReference>
<proteinExistence type="predicted"/>
<keyword evidence="1" id="KW-0812">Transmembrane</keyword>
<dbReference type="InterPro" id="IPR005533">
    <property type="entry name" value="AMOP_dom"/>
</dbReference>